<dbReference type="InterPro" id="IPR006156">
    <property type="entry name" value="Dihydroneopterin_aldolase"/>
</dbReference>
<reference evidence="9" key="2">
    <citation type="submission" date="2023-04" db="EMBL/GenBank/DDBJ databases">
        <title>'Rhodoalgimonas zhirmunskyi' gen. nov., isolated from a red alga.</title>
        <authorList>
            <person name="Nedashkovskaya O.I."/>
            <person name="Otstavnykh N.Y."/>
            <person name="Bystritskaya E.P."/>
            <person name="Balabanova L.A."/>
            <person name="Isaeva M.P."/>
        </authorList>
    </citation>
    <scope>NUCLEOTIDE SEQUENCE</scope>
    <source>
        <strain evidence="9">10Alg 79</strain>
    </source>
</reference>
<dbReference type="SMART" id="SM00905">
    <property type="entry name" value="FolB"/>
    <property type="match status" value="1"/>
</dbReference>
<dbReference type="EC" id="4.1.2.25" evidence="4"/>
<dbReference type="RefSeq" id="WP_317625093.1">
    <property type="nucleotide sequence ID" value="NZ_JANFFA010000001.1"/>
</dbReference>
<evidence type="ECO:0000256" key="3">
    <source>
        <dbReference type="ARBA" id="ARBA00005708"/>
    </source>
</evidence>
<evidence type="ECO:0000256" key="1">
    <source>
        <dbReference type="ARBA" id="ARBA00001353"/>
    </source>
</evidence>
<dbReference type="EMBL" id="JANFFA010000001">
    <property type="protein sequence ID" value="MDQ2093506.1"/>
    <property type="molecule type" value="Genomic_DNA"/>
</dbReference>
<evidence type="ECO:0000256" key="5">
    <source>
        <dbReference type="ARBA" id="ARBA00022909"/>
    </source>
</evidence>
<keyword evidence="5" id="KW-0289">Folate biosynthesis</keyword>
<dbReference type="SUPFAM" id="SSF55620">
    <property type="entry name" value="Tetrahydrobiopterin biosynthesis enzymes-like"/>
    <property type="match status" value="1"/>
</dbReference>
<dbReference type="GO" id="GO:0005737">
    <property type="term" value="C:cytoplasm"/>
    <property type="evidence" value="ECO:0007669"/>
    <property type="project" value="TreeGrafter"/>
</dbReference>
<comment type="similarity">
    <text evidence="3">Belongs to the DHNA family.</text>
</comment>
<evidence type="ECO:0000259" key="8">
    <source>
        <dbReference type="SMART" id="SM00905"/>
    </source>
</evidence>
<evidence type="ECO:0000256" key="2">
    <source>
        <dbReference type="ARBA" id="ARBA00005013"/>
    </source>
</evidence>
<feature type="domain" description="Dihydroneopterin aldolase/epimerase" evidence="8">
    <location>
        <begin position="28"/>
        <end position="136"/>
    </location>
</feature>
<dbReference type="GO" id="GO:0004150">
    <property type="term" value="F:dihydroneopterin aldolase activity"/>
    <property type="evidence" value="ECO:0007669"/>
    <property type="project" value="UniProtKB-EC"/>
</dbReference>
<proteinExistence type="inferred from homology"/>
<dbReference type="GO" id="GO:0046656">
    <property type="term" value="P:folic acid biosynthetic process"/>
    <property type="evidence" value="ECO:0007669"/>
    <property type="project" value="UniProtKB-KW"/>
</dbReference>
<dbReference type="Proteomes" id="UP001227162">
    <property type="component" value="Unassembled WGS sequence"/>
</dbReference>
<keyword evidence="10" id="KW-1185">Reference proteome</keyword>
<dbReference type="InterPro" id="IPR043133">
    <property type="entry name" value="GTP-CH-I_C/QueF"/>
</dbReference>
<dbReference type="AlphaFoldDB" id="A0AAJ1UBG0"/>
<name>A0AAJ1UBG0_9RHOB</name>
<evidence type="ECO:0000256" key="4">
    <source>
        <dbReference type="ARBA" id="ARBA00013043"/>
    </source>
</evidence>
<evidence type="ECO:0000256" key="6">
    <source>
        <dbReference type="ARBA" id="ARBA00023239"/>
    </source>
</evidence>
<sequence length="315" mass="34618">MKEEISLAFDHPDARSRASAATGPLDRISLRDHIVEVEIGAFQQERGTTQRIVFNIVVEVRPAGARIDDDVDRILSYDKVTEAIAAELAAERLNLLETLAERIAERILIEPQAERVFVRIEKLDRGPGALGVEIVRGRADPVHFSTPPHPEDVPHPVVVYLCNAAIASPNLAGWLDQLETGPRPALLCVGPADLPAPQTGHAMTQRRIDLLAIEQNAWVLAARDARCVVVETRTEFDWAMKHRTDGKGQISVWAPSKIVLDAVEKPSVKGADARALAQWFARAMHAGEVITIGAKPLASEPDMPYRHVNLDNPKL</sequence>
<dbReference type="NCBIfam" id="TIGR00526">
    <property type="entry name" value="folB_dom"/>
    <property type="match status" value="1"/>
</dbReference>
<protein>
    <recommendedName>
        <fullName evidence="4">dihydroneopterin aldolase</fullName>
        <ecNumber evidence="4">4.1.2.25</ecNumber>
    </recommendedName>
    <alternativeName>
        <fullName evidence="7">7,8-dihydroneopterin aldolase</fullName>
    </alternativeName>
</protein>
<evidence type="ECO:0000256" key="7">
    <source>
        <dbReference type="ARBA" id="ARBA00032903"/>
    </source>
</evidence>
<accession>A0AAJ1UBG0</accession>
<dbReference type="PANTHER" id="PTHR42844:SF1">
    <property type="entry name" value="DIHYDRONEOPTERIN ALDOLASE 1-RELATED"/>
    <property type="match status" value="1"/>
</dbReference>
<gene>
    <name evidence="9" type="ORF">NOI20_05235</name>
</gene>
<evidence type="ECO:0000313" key="9">
    <source>
        <dbReference type="EMBL" id="MDQ2093506.1"/>
    </source>
</evidence>
<dbReference type="Gene3D" id="3.30.1130.10">
    <property type="match status" value="1"/>
</dbReference>
<keyword evidence="6" id="KW-0456">Lyase</keyword>
<dbReference type="Pfam" id="PF02152">
    <property type="entry name" value="FolB"/>
    <property type="match status" value="1"/>
</dbReference>
<evidence type="ECO:0000313" key="10">
    <source>
        <dbReference type="Proteomes" id="UP001227162"/>
    </source>
</evidence>
<comment type="pathway">
    <text evidence="2">Cofactor biosynthesis; tetrahydrofolate biosynthesis; 2-amino-4-hydroxy-6-hydroxymethyl-7,8-dihydropteridine diphosphate from 7,8-dihydroneopterin triphosphate: step 3/4.</text>
</comment>
<reference evidence="9" key="1">
    <citation type="submission" date="2022-07" db="EMBL/GenBank/DDBJ databases">
        <authorList>
            <person name="Otstavnykh N."/>
            <person name="Isaeva M."/>
            <person name="Bystritskaya E."/>
        </authorList>
    </citation>
    <scope>NUCLEOTIDE SEQUENCE</scope>
    <source>
        <strain evidence="9">10Alg 79</strain>
    </source>
</reference>
<comment type="caution">
    <text evidence="9">The sequence shown here is derived from an EMBL/GenBank/DDBJ whole genome shotgun (WGS) entry which is preliminary data.</text>
</comment>
<dbReference type="PANTHER" id="PTHR42844">
    <property type="entry name" value="DIHYDRONEOPTERIN ALDOLASE 1-RELATED"/>
    <property type="match status" value="1"/>
</dbReference>
<dbReference type="InterPro" id="IPR006157">
    <property type="entry name" value="FolB_dom"/>
</dbReference>
<comment type="catalytic activity">
    <reaction evidence="1">
        <text>7,8-dihydroneopterin = 6-hydroxymethyl-7,8-dihydropterin + glycolaldehyde</text>
        <dbReference type="Rhea" id="RHEA:10540"/>
        <dbReference type="ChEBI" id="CHEBI:17001"/>
        <dbReference type="ChEBI" id="CHEBI:17071"/>
        <dbReference type="ChEBI" id="CHEBI:44841"/>
        <dbReference type="EC" id="4.1.2.25"/>
    </reaction>
</comment>
<organism evidence="9 10">
    <name type="scientific">Rhodalgimonas zhirmunskyi</name>
    <dbReference type="NCBI Taxonomy" id="2964767"/>
    <lineage>
        <taxon>Bacteria</taxon>
        <taxon>Pseudomonadati</taxon>
        <taxon>Pseudomonadota</taxon>
        <taxon>Alphaproteobacteria</taxon>
        <taxon>Rhodobacterales</taxon>
        <taxon>Roseobacteraceae</taxon>
        <taxon>Rhodalgimonas</taxon>
    </lineage>
</organism>